<dbReference type="KEGG" id="bdo:EL88_23685"/>
<feature type="domain" description="Non-reducing end beta-L-arabinofuranosidase-like GH127 catalytic" evidence="1">
    <location>
        <begin position="52"/>
        <end position="420"/>
    </location>
</feature>
<organism evidence="3 4">
    <name type="scientific">Phocaeicola dorei</name>
    <dbReference type="NCBI Taxonomy" id="357276"/>
    <lineage>
        <taxon>Bacteria</taxon>
        <taxon>Pseudomonadati</taxon>
        <taxon>Bacteroidota</taxon>
        <taxon>Bacteroidia</taxon>
        <taxon>Bacteroidales</taxon>
        <taxon>Bacteroidaceae</taxon>
        <taxon>Phocaeicola</taxon>
    </lineage>
</organism>
<sequence>MFKKKRNIGKLLLGSFLIVAVLTACMEEKREMKIDMLSRPGTIDRNVSYQGNRLPLKPLHFIKLPVGTIEPEGWLKKYLLLQKEGLTGKLGEISAWLDKKDNAWLLSGGDHGWEEVPYWLKGYGDLAYILKDSAMIAETKVWIEAAIQSRQPDGFFGPVNERGGKRELWANMVMLWCLQSYYEYSGDKRVLTLMTDYFKWQLTVPDDKFLEDYWENSRGGDNLYSVYWLYNITGEQFLLELARKLHRNTADWTNESDLPNWHNVNIAQCFREPATYYMLSGDSADLQASYRVHHLVRRIFGQVPGGMFGADENARLAYIDPRQGTETCGFVEQMASDEIMLRMTGDPFWAEHCEEVAFNSYPAAVMPDFKALRYITCPNQVVSDSKDHKPGIDNGGPFLAMNPFSSRCCQHNHAQGWPYYIENLVYATPDNGLAAIIYGPCCAQAKVGVNGTEVILREETNYPFEEMIRFTVQVSGKVDFPLYLRVPAWCKGGTLIVNGETVAAGMESGKYVRLDRTWSNGDVVILQLPMSLSVQRWQTNQNSASVNYGPLTFSLLIEEEYRKVSSAENAIWDSKWQKGADVNAWPTYEIYPQSAWNYALKLDDKVLEQCLKVEKREWPSDNYPFTADNVPLVIKAQGRRVPSWGIDQYGLCGVLPEEGAPKSEILEDITLIPMGAARLRISAFPVTYE</sequence>
<dbReference type="RefSeq" id="WP_007841258.1">
    <property type="nucleotide sequence ID" value="NZ_BQOA01000001.1"/>
</dbReference>
<gene>
    <name evidence="3" type="ORF">CE91St7_08640</name>
</gene>
<evidence type="ECO:0000313" key="3">
    <source>
        <dbReference type="EMBL" id="GKH79980.1"/>
    </source>
</evidence>
<evidence type="ECO:0008006" key="5">
    <source>
        <dbReference type="Google" id="ProtNLM"/>
    </source>
</evidence>
<evidence type="ECO:0000259" key="2">
    <source>
        <dbReference type="Pfam" id="PF20736"/>
    </source>
</evidence>
<evidence type="ECO:0000259" key="1">
    <source>
        <dbReference type="Pfam" id="PF07944"/>
    </source>
</evidence>
<accession>A0A076IVW7</accession>
<dbReference type="AlphaFoldDB" id="A0A076IVW7"/>
<dbReference type="GO" id="GO:0005975">
    <property type="term" value="P:carbohydrate metabolic process"/>
    <property type="evidence" value="ECO:0007669"/>
    <property type="project" value="InterPro"/>
</dbReference>
<name>A0A076IVW7_9BACT</name>
<dbReference type="PROSITE" id="PS51257">
    <property type="entry name" value="PROKAR_LIPOPROTEIN"/>
    <property type="match status" value="1"/>
</dbReference>
<protein>
    <recommendedName>
        <fullName evidence="5">Glycoside hydrolase family 127 protein</fullName>
    </recommendedName>
</protein>
<proteinExistence type="predicted"/>
<dbReference type="InterPro" id="IPR049046">
    <property type="entry name" value="Beta-AFase-like_GH127_middle"/>
</dbReference>
<dbReference type="Proteomes" id="UP001055104">
    <property type="component" value="Unassembled WGS sequence"/>
</dbReference>
<dbReference type="PANTHER" id="PTHR31151:SF0">
    <property type="entry name" value="PROLINE-TRNA LIGASE (DUF1680)"/>
    <property type="match status" value="1"/>
</dbReference>
<dbReference type="PANTHER" id="PTHR31151">
    <property type="entry name" value="PROLINE-TRNA LIGASE (DUF1680)"/>
    <property type="match status" value="1"/>
</dbReference>
<comment type="caution">
    <text evidence="3">The sequence shown here is derived from an EMBL/GenBank/DDBJ whole genome shotgun (WGS) entry which is preliminary data.</text>
</comment>
<dbReference type="SUPFAM" id="SSF48208">
    <property type="entry name" value="Six-hairpin glycosidases"/>
    <property type="match status" value="1"/>
</dbReference>
<feature type="domain" description="Non-reducing end beta-L-arabinofuranosidase-like GH127 middle" evidence="2">
    <location>
        <begin position="445"/>
        <end position="530"/>
    </location>
</feature>
<reference evidence="3" key="1">
    <citation type="submission" date="2022-01" db="EMBL/GenBank/DDBJ databases">
        <title>Novel bile acid biosynthetic pathways are enriched in the microbiome of centenarians.</title>
        <authorList>
            <person name="Sato Y."/>
            <person name="Atarashi K."/>
            <person name="Plichta R.D."/>
            <person name="Arai Y."/>
            <person name="Sasajima S."/>
            <person name="Kearney M.S."/>
            <person name="Suda W."/>
            <person name="Takeshita K."/>
            <person name="Sasaki T."/>
            <person name="Okamoto S."/>
            <person name="Skelly N.A."/>
            <person name="Okamura Y."/>
            <person name="Vlamakis H."/>
            <person name="Li Y."/>
            <person name="Tanoue T."/>
            <person name="Takei H."/>
            <person name="Nittono H."/>
            <person name="Narushima S."/>
            <person name="Irie J."/>
            <person name="Itoh H."/>
            <person name="Moriya K."/>
            <person name="Sugiura Y."/>
            <person name="Suematsu M."/>
            <person name="Moritoki N."/>
            <person name="Shibata S."/>
            <person name="Littman R.D."/>
            <person name="Fischbach A.M."/>
            <person name="Uwamino Y."/>
            <person name="Inoue T."/>
            <person name="Honda A."/>
            <person name="Hattori M."/>
            <person name="Murai T."/>
            <person name="Xavier J.R."/>
            <person name="Hirose N."/>
            <person name="Honda K."/>
        </authorList>
    </citation>
    <scope>NUCLEOTIDE SEQUENCE</scope>
    <source>
        <strain evidence="3">CE91-St7</strain>
    </source>
</reference>
<dbReference type="InterPro" id="IPR012878">
    <property type="entry name" value="Beta-AFase-like_GH127_cat"/>
</dbReference>
<dbReference type="Pfam" id="PF07944">
    <property type="entry name" value="Beta-AFase-like_GH127_cat"/>
    <property type="match status" value="1"/>
</dbReference>
<dbReference type="eggNOG" id="COG3533">
    <property type="taxonomic scope" value="Bacteria"/>
</dbReference>
<evidence type="ECO:0000313" key="4">
    <source>
        <dbReference type="Proteomes" id="UP001055104"/>
    </source>
</evidence>
<dbReference type="EMBL" id="BQOB01000001">
    <property type="protein sequence ID" value="GKH79980.1"/>
    <property type="molecule type" value="Genomic_DNA"/>
</dbReference>
<dbReference type="Pfam" id="PF20736">
    <property type="entry name" value="Glyco_hydro127M"/>
    <property type="match status" value="1"/>
</dbReference>
<dbReference type="InterPro" id="IPR008928">
    <property type="entry name" value="6-hairpin_glycosidase_sf"/>
</dbReference>